<sequence length="385" mass="44458">MIDAKYNSSLDRLPGDDLWAKMINSCENIEGLSKKEIKESQDAFKVLQNTLGINFLEMVFSKNHPMTFNLINVVAWTRRWIIWLAKAIDVSLNYDKKRSILKRLKDPDKYYEGLSVLKYADKLSRMGFEISIDEMIGKKVPDIKVINKENGETFVIEVSIQKRSVHEEKAFEIMRSVTFAVFCSAPGMSYCGGIYKYLADKHLADVICKVKDIAVSSKSNNLFKCLHIPYILDFAIAPSEDDPKLINWAKRYRTQPGQFSGPDDEVNHFRRLEAKVFKEQEQLPIDKPGIIIIESNDLFRTRDYRGTISRIEDIVYKYDKLAVLIISGSYIGSGSNVIIQKEGHKYIGIKKNDLLFEQYYFIKNKYCNHKLSKETLDKIIKSLKI</sequence>
<dbReference type="EMBL" id="MFFM01000009">
    <property type="protein sequence ID" value="OGF14034.1"/>
    <property type="molecule type" value="Genomic_DNA"/>
</dbReference>
<proteinExistence type="predicted"/>
<protein>
    <submittedName>
        <fullName evidence="1">Uncharacterized protein</fullName>
    </submittedName>
</protein>
<evidence type="ECO:0000313" key="2">
    <source>
        <dbReference type="Proteomes" id="UP000177230"/>
    </source>
</evidence>
<dbReference type="AlphaFoldDB" id="A0A1F5RI50"/>
<organism evidence="1 2">
    <name type="scientific">Candidatus Edwardsbacteria bacterium GWF2_54_11</name>
    <dbReference type="NCBI Taxonomy" id="1817851"/>
    <lineage>
        <taxon>Bacteria</taxon>
        <taxon>Candidatus Edwardsiibacteriota</taxon>
    </lineage>
</organism>
<comment type="caution">
    <text evidence="1">The sequence shown here is derived from an EMBL/GenBank/DDBJ whole genome shotgun (WGS) entry which is preliminary data.</text>
</comment>
<gene>
    <name evidence="1" type="ORF">A2024_05735</name>
</gene>
<evidence type="ECO:0000313" key="1">
    <source>
        <dbReference type="EMBL" id="OGF14034.1"/>
    </source>
</evidence>
<reference evidence="1 2" key="1">
    <citation type="journal article" date="2016" name="Nat. Commun.">
        <title>Thousands of microbial genomes shed light on interconnected biogeochemical processes in an aquifer system.</title>
        <authorList>
            <person name="Anantharaman K."/>
            <person name="Brown C.T."/>
            <person name="Hug L.A."/>
            <person name="Sharon I."/>
            <person name="Castelle C.J."/>
            <person name="Probst A.J."/>
            <person name="Thomas B.C."/>
            <person name="Singh A."/>
            <person name="Wilkins M.J."/>
            <person name="Karaoz U."/>
            <person name="Brodie E.L."/>
            <person name="Williams K.H."/>
            <person name="Hubbard S.S."/>
            <person name="Banfield J.F."/>
        </authorList>
    </citation>
    <scope>NUCLEOTIDE SEQUENCE [LARGE SCALE GENOMIC DNA]</scope>
</reference>
<accession>A0A1F5RI50</accession>
<dbReference type="Proteomes" id="UP000177230">
    <property type="component" value="Unassembled WGS sequence"/>
</dbReference>
<name>A0A1F5RI50_9BACT</name>